<feature type="transmembrane region" description="Helical" evidence="6">
    <location>
        <begin position="122"/>
        <end position="139"/>
    </location>
</feature>
<dbReference type="EMBL" id="JADCSA010000019">
    <property type="protein sequence ID" value="MBE7325920.1"/>
    <property type="molecule type" value="Genomic_DNA"/>
</dbReference>
<keyword evidence="2" id="KW-1003">Cell membrane</keyword>
<feature type="transmembrane region" description="Helical" evidence="6">
    <location>
        <begin position="88"/>
        <end position="110"/>
    </location>
</feature>
<dbReference type="CDD" id="cd17324">
    <property type="entry name" value="MFS_NepI_like"/>
    <property type="match status" value="1"/>
</dbReference>
<keyword evidence="5 6" id="KW-0472">Membrane</keyword>
<dbReference type="InterPro" id="IPR036259">
    <property type="entry name" value="MFS_trans_sf"/>
</dbReference>
<feature type="transmembrane region" description="Helical" evidence="6">
    <location>
        <begin position="376"/>
        <end position="396"/>
    </location>
</feature>
<sequence>MTATAAPAPARETRPRGSHFGLVLLALAMGGFAIGTTEFVSMGLLPQLARGVGVDEPSAGHAISMYALGVVVGAPVIALIGSHWPRRAVLMGLMGLFVVGNVATALVTSYEALLAARFVSGLPHGAYFGVASLVAASLARPGRQAKAVATVMLGLSVANLVGVPAATWLGQNLGWRAAFWVVAVLALVTLALVALHVPSIPGDHTSSWRREVRAFGEPQVWLTLGAGALGFGGMFAVYTYVVPTIDKLGGLSEGAAPVFLFAFGLGMVVGTWVAGELASWSLFGSLFIGGAGQGVLLLLFAVFAHTGWWTLPIVFMITVTGSVLVVGLQMRLMTVAGEARTLGAAMNHAALNIANALGAWLGGLVIAAGLGYRAPGYVGFGLASVGVAFMFASYLLERRRASR</sequence>
<reference evidence="8 9" key="1">
    <citation type="submission" date="2020-10" db="EMBL/GenBank/DDBJ databases">
        <title>Nocardioides sp. isolated from sludge.</title>
        <authorList>
            <person name="Zhang X."/>
        </authorList>
    </citation>
    <scope>NUCLEOTIDE SEQUENCE [LARGE SCALE GENOMIC DNA]</scope>
    <source>
        <strain evidence="8 9">Y6</strain>
    </source>
</reference>
<dbReference type="InterPro" id="IPR050189">
    <property type="entry name" value="MFS_Efflux_Transporters"/>
</dbReference>
<feature type="domain" description="Major facilitator superfamily (MFS) profile" evidence="7">
    <location>
        <begin position="23"/>
        <end position="400"/>
    </location>
</feature>
<dbReference type="PANTHER" id="PTHR43124">
    <property type="entry name" value="PURINE EFFLUX PUMP PBUE"/>
    <property type="match status" value="1"/>
</dbReference>
<dbReference type="Proteomes" id="UP000756387">
    <property type="component" value="Unassembled WGS sequence"/>
</dbReference>
<gene>
    <name evidence="8" type="ORF">IEQ44_14815</name>
</gene>
<evidence type="ECO:0000256" key="6">
    <source>
        <dbReference type="SAM" id="Phobius"/>
    </source>
</evidence>
<dbReference type="Gene3D" id="1.20.1250.20">
    <property type="entry name" value="MFS general substrate transporter like domains"/>
    <property type="match status" value="1"/>
</dbReference>
<feature type="transmembrane region" description="Helical" evidence="6">
    <location>
        <begin position="20"/>
        <end position="43"/>
    </location>
</feature>
<feature type="transmembrane region" description="Helical" evidence="6">
    <location>
        <begin position="220"/>
        <end position="242"/>
    </location>
</feature>
<dbReference type="InterPro" id="IPR020846">
    <property type="entry name" value="MFS_dom"/>
</dbReference>
<evidence type="ECO:0000256" key="2">
    <source>
        <dbReference type="ARBA" id="ARBA00022475"/>
    </source>
</evidence>
<dbReference type="SUPFAM" id="SSF103473">
    <property type="entry name" value="MFS general substrate transporter"/>
    <property type="match status" value="1"/>
</dbReference>
<dbReference type="PROSITE" id="PS50850">
    <property type="entry name" value="MFS"/>
    <property type="match status" value="1"/>
</dbReference>
<feature type="transmembrane region" description="Helical" evidence="6">
    <location>
        <begin position="177"/>
        <end position="199"/>
    </location>
</feature>
<dbReference type="PANTHER" id="PTHR43124:SF3">
    <property type="entry name" value="CHLORAMPHENICOL EFFLUX PUMP RV0191"/>
    <property type="match status" value="1"/>
</dbReference>
<evidence type="ECO:0000256" key="3">
    <source>
        <dbReference type="ARBA" id="ARBA00022692"/>
    </source>
</evidence>
<feature type="transmembrane region" description="Helical" evidence="6">
    <location>
        <begin position="151"/>
        <end position="171"/>
    </location>
</feature>
<evidence type="ECO:0000256" key="4">
    <source>
        <dbReference type="ARBA" id="ARBA00022989"/>
    </source>
</evidence>
<comment type="caution">
    <text evidence="8">The sequence shown here is derived from an EMBL/GenBank/DDBJ whole genome shotgun (WGS) entry which is preliminary data.</text>
</comment>
<accession>A0ABR9RXN3</accession>
<name>A0ABR9RXN3_9ACTN</name>
<evidence type="ECO:0000259" key="7">
    <source>
        <dbReference type="PROSITE" id="PS50850"/>
    </source>
</evidence>
<evidence type="ECO:0000256" key="1">
    <source>
        <dbReference type="ARBA" id="ARBA00004651"/>
    </source>
</evidence>
<feature type="transmembrane region" description="Helical" evidence="6">
    <location>
        <begin position="63"/>
        <end position="81"/>
    </location>
</feature>
<organism evidence="8 9">
    <name type="scientific">Nocardioides malaquae</name>
    <dbReference type="NCBI Taxonomy" id="2773426"/>
    <lineage>
        <taxon>Bacteria</taxon>
        <taxon>Bacillati</taxon>
        <taxon>Actinomycetota</taxon>
        <taxon>Actinomycetes</taxon>
        <taxon>Propionibacteriales</taxon>
        <taxon>Nocardioidaceae</taxon>
        <taxon>Nocardioides</taxon>
    </lineage>
</organism>
<dbReference type="Pfam" id="PF07690">
    <property type="entry name" value="MFS_1"/>
    <property type="match status" value="1"/>
</dbReference>
<feature type="transmembrane region" description="Helical" evidence="6">
    <location>
        <begin position="282"/>
        <end position="303"/>
    </location>
</feature>
<feature type="transmembrane region" description="Helical" evidence="6">
    <location>
        <begin position="349"/>
        <end position="370"/>
    </location>
</feature>
<keyword evidence="4 6" id="KW-1133">Transmembrane helix</keyword>
<evidence type="ECO:0000313" key="9">
    <source>
        <dbReference type="Proteomes" id="UP000756387"/>
    </source>
</evidence>
<feature type="transmembrane region" description="Helical" evidence="6">
    <location>
        <begin position="254"/>
        <end position="275"/>
    </location>
</feature>
<evidence type="ECO:0000256" key="5">
    <source>
        <dbReference type="ARBA" id="ARBA00023136"/>
    </source>
</evidence>
<keyword evidence="9" id="KW-1185">Reference proteome</keyword>
<proteinExistence type="predicted"/>
<evidence type="ECO:0000313" key="8">
    <source>
        <dbReference type="EMBL" id="MBE7325920.1"/>
    </source>
</evidence>
<comment type="subcellular location">
    <subcellularLocation>
        <location evidence="1">Cell membrane</location>
        <topology evidence="1">Multi-pass membrane protein</topology>
    </subcellularLocation>
</comment>
<dbReference type="InterPro" id="IPR011701">
    <property type="entry name" value="MFS"/>
</dbReference>
<dbReference type="RefSeq" id="WP_193639248.1">
    <property type="nucleotide sequence ID" value="NZ_JADCSA010000019.1"/>
</dbReference>
<feature type="transmembrane region" description="Helical" evidence="6">
    <location>
        <begin position="309"/>
        <end position="328"/>
    </location>
</feature>
<keyword evidence="3 6" id="KW-0812">Transmembrane</keyword>
<protein>
    <submittedName>
        <fullName evidence="8">MFS transporter</fullName>
    </submittedName>
</protein>